<dbReference type="Pfam" id="PF02771">
    <property type="entry name" value="Acyl-CoA_dh_N"/>
    <property type="match status" value="1"/>
</dbReference>
<organism evidence="3">
    <name type="scientific">marine metagenome</name>
    <dbReference type="NCBI Taxonomy" id="408172"/>
    <lineage>
        <taxon>unclassified sequences</taxon>
        <taxon>metagenomes</taxon>
        <taxon>ecological metagenomes</taxon>
    </lineage>
</organism>
<dbReference type="Gene3D" id="1.10.540.10">
    <property type="entry name" value="Acyl-CoA dehydrogenase/oxidase, N-terminal domain"/>
    <property type="match status" value="1"/>
</dbReference>
<reference evidence="3" key="1">
    <citation type="submission" date="2018-05" db="EMBL/GenBank/DDBJ databases">
        <authorList>
            <person name="Lanie J.A."/>
            <person name="Ng W.-L."/>
            <person name="Kazmierczak K.M."/>
            <person name="Andrzejewski T.M."/>
            <person name="Davidsen T.M."/>
            <person name="Wayne K.J."/>
            <person name="Tettelin H."/>
            <person name="Glass J.I."/>
            <person name="Rusch D."/>
            <person name="Podicherti R."/>
            <person name="Tsui H.-C.T."/>
            <person name="Winkler M.E."/>
        </authorList>
    </citation>
    <scope>NUCLEOTIDE SEQUENCE</scope>
</reference>
<dbReference type="PANTHER" id="PTHR43292:SF3">
    <property type="entry name" value="ACYL-COA DEHYDROGENASE FADE29"/>
    <property type="match status" value="1"/>
</dbReference>
<dbReference type="PANTHER" id="PTHR43292">
    <property type="entry name" value="ACYL-COA DEHYDROGENASE"/>
    <property type="match status" value="1"/>
</dbReference>
<dbReference type="InterPro" id="IPR009100">
    <property type="entry name" value="AcylCoA_DH/oxidase_NM_dom_sf"/>
</dbReference>
<gene>
    <name evidence="3" type="ORF">METZ01_LOCUS260106</name>
</gene>
<dbReference type="GO" id="GO:0050660">
    <property type="term" value="F:flavin adenine dinucleotide binding"/>
    <property type="evidence" value="ECO:0007669"/>
    <property type="project" value="InterPro"/>
</dbReference>
<dbReference type="GO" id="GO:0016627">
    <property type="term" value="F:oxidoreductase activity, acting on the CH-CH group of donors"/>
    <property type="evidence" value="ECO:0007669"/>
    <property type="project" value="InterPro"/>
</dbReference>
<feature type="non-terminal residue" evidence="3">
    <location>
        <position position="162"/>
    </location>
</feature>
<name>A0A382J776_9ZZZZ</name>
<feature type="non-terminal residue" evidence="3">
    <location>
        <position position="1"/>
    </location>
</feature>
<dbReference type="AlphaFoldDB" id="A0A382J776"/>
<keyword evidence="1" id="KW-0560">Oxidoreductase</keyword>
<protein>
    <recommendedName>
        <fullName evidence="2">Acyl-CoA dehydrogenase/oxidase N-terminal domain-containing protein</fullName>
    </recommendedName>
</protein>
<dbReference type="Gene3D" id="2.40.110.10">
    <property type="entry name" value="Butyryl-CoA Dehydrogenase, subunit A, domain 2"/>
    <property type="match status" value="1"/>
</dbReference>
<evidence type="ECO:0000313" key="3">
    <source>
        <dbReference type="EMBL" id="SVC07252.1"/>
    </source>
</evidence>
<dbReference type="InterPro" id="IPR046373">
    <property type="entry name" value="Acyl-CoA_Oxase/DH_mid-dom_sf"/>
</dbReference>
<dbReference type="InterPro" id="IPR052161">
    <property type="entry name" value="Mycobact_Acyl-CoA_DH"/>
</dbReference>
<proteinExistence type="predicted"/>
<dbReference type="GO" id="GO:0005886">
    <property type="term" value="C:plasma membrane"/>
    <property type="evidence" value="ECO:0007669"/>
    <property type="project" value="TreeGrafter"/>
</dbReference>
<dbReference type="SUPFAM" id="SSF56645">
    <property type="entry name" value="Acyl-CoA dehydrogenase NM domain-like"/>
    <property type="match status" value="1"/>
</dbReference>
<evidence type="ECO:0000256" key="1">
    <source>
        <dbReference type="ARBA" id="ARBA00023002"/>
    </source>
</evidence>
<feature type="domain" description="Acyl-CoA dehydrogenase/oxidase N-terminal" evidence="2">
    <location>
        <begin position="8"/>
        <end position="130"/>
    </location>
</feature>
<accession>A0A382J776</accession>
<dbReference type="EMBL" id="UINC01071955">
    <property type="protein sequence ID" value="SVC07252.1"/>
    <property type="molecule type" value="Genomic_DNA"/>
</dbReference>
<sequence>VNIDHGSEAETFRDEIRAFLQDGVPPNVKEKLELRQLSGSEPSYSNLTKDEYLDWHRALNKKGWVAPHWPINYGGLGWTPLQRHVYEEELGLAGVPRILPFGPTMVGPVIMEFGSDQQKEHFLPRILSGEDMWCQGYSEPSSGSDLASLKTRAVRDGDHYIV</sequence>
<dbReference type="InterPro" id="IPR013786">
    <property type="entry name" value="AcylCoA_DH/ox_N"/>
</dbReference>
<evidence type="ECO:0000259" key="2">
    <source>
        <dbReference type="Pfam" id="PF02771"/>
    </source>
</evidence>
<dbReference type="InterPro" id="IPR037069">
    <property type="entry name" value="AcylCoA_DH/ox_N_sf"/>
</dbReference>